<gene>
    <name evidence="1" type="ORF">CS063_09360</name>
</gene>
<accession>A0AC61DBU8</accession>
<evidence type="ECO:0000313" key="2">
    <source>
        <dbReference type="Proteomes" id="UP000224460"/>
    </source>
</evidence>
<dbReference type="EMBL" id="PEDL01000008">
    <property type="protein sequence ID" value="PHV70725.1"/>
    <property type="molecule type" value="Genomic_DNA"/>
</dbReference>
<evidence type="ECO:0000313" key="1">
    <source>
        <dbReference type="EMBL" id="PHV70725.1"/>
    </source>
</evidence>
<proteinExistence type="predicted"/>
<keyword evidence="2" id="KW-1185">Reference proteome</keyword>
<protein>
    <submittedName>
        <fullName evidence="1">Fructokinase</fullName>
    </submittedName>
</protein>
<organism evidence="1 2">
    <name type="scientific">Sporanaerobium hydrogeniformans</name>
    <dbReference type="NCBI Taxonomy" id="3072179"/>
    <lineage>
        <taxon>Bacteria</taxon>
        <taxon>Bacillati</taxon>
        <taxon>Bacillota</taxon>
        <taxon>Clostridia</taxon>
        <taxon>Lachnospirales</taxon>
        <taxon>Lachnospiraceae</taxon>
        <taxon>Sporanaerobium</taxon>
    </lineage>
</organism>
<dbReference type="Proteomes" id="UP000224460">
    <property type="component" value="Unassembled WGS sequence"/>
</dbReference>
<comment type="caution">
    <text evidence="1">The sequence shown here is derived from an EMBL/GenBank/DDBJ whole genome shotgun (WGS) entry which is preliminary data.</text>
</comment>
<sequence length="289" mass="31452">MRLGALEAGGTKMVCAIGNEKGEIFEQVSIPTLTPEETMPQLIAYFKEKKIESLGIGCFGPIDLDPYSSTYGYITSTPKKAWRDYNIVGAFKQSLGCPIGFDTDVNGSILGEATWGCAKGLECSIYITIGTGVGVGIYQKGELLHGMLHPEAGHILLPKHPLDTYEGKCPYHPNCLEGLAAGPAIEERWGRKAKELADSQEVWELEAYYIAQALVNYILTLAPHKIILGGGVMHQAQLFPLIRQKVVELLNGYIVTKELQNIENYIVPASLQGNQGIMGCLQLAVRALA</sequence>
<reference evidence="1" key="1">
    <citation type="submission" date="2017-10" db="EMBL/GenBank/DDBJ databases">
        <title>Genome sequence of cellulolytic Lachnospiraceae bacterium XHS1971 isolated from hotspring sediment.</title>
        <authorList>
            <person name="Vasudevan G."/>
            <person name="Joshi A.J."/>
            <person name="Hivarkar S."/>
            <person name="Lanjekar V.B."/>
            <person name="Dhakephalkar P.K."/>
            <person name="Dagar S."/>
        </authorList>
    </citation>
    <scope>NUCLEOTIDE SEQUENCE</scope>
    <source>
        <strain evidence="1">XHS1971</strain>
    </source>
</reference>
<name>A0AC61DBU8_9FIRM</name>